<dbReference type="AlphaFoldDB" id="X1LS86"/>
<accession>X1LS86</accession>
<reference evidence="1" key="1">
    <citation type="journal article" date="2014" name="Front. Microbiol.">
        <title>High frequency of phylogenetically diverse reductive dehalogenase-homologous genes in deep subseafloor sedimentary metagenomes.</title>
        <authorList>
            <person name="Kawai M."/>
            <person name="Futagami T."/>
            <person name="Toyoda A."/>
            <person name="Takaki Y."/>
            <person name="Nishi S."/>
            <person name="Hori S."/>
            <person name="Arai W."/>
            <person name="Tsubouchi T."/>
            <person name="Morono Y."/>
            <person name="Uchiyama I."/>
            <person name="Ito T."/>
            <person name="Fujiyama A."/>
            <person name="Inagaki F."/>
            <person name="Takami H."/>
        </authorList>
    </citation>
    <scope>NUCLEOTIDE SEQUENCE</scope>
    <source>
        <strain evidence="1">Expedition CK06-06</strain>
    </source>
</reference>
<name>X1LS86_9ZZZZ</name>
<dbReference type="EMBL" id="BARV01010151">
    <property type="protein sequence ID" value="GAI08681.1"/>
    <property type="molecule type" value="Genomic_DNA"/>
</dbReference>
<dbReference type="InterPro" id="IPR036553">
    <property type="entry name" value="RPTC_insert"/>
</dbReference>
<organism evidence="1">
    <name type="scientific">marine sediment metagenome</name>
    <dbReference type="NCBI Taxonomy" id="412755"/>
    <lineage>
        <taxon>unclassified sequences</taxon>
        <taxon>metagenomes</taxon>
        <taxon>ecological metagenomes</taxon>
    </lineage>
</organism>
<dbReference type="InterPro" id="IPR029063">
    <property type="entry name" value="SAM-dependent_MTases_sf"/>
</dbReference>
<dbReference type="Gene3D" id="3.30.360.20">
    <property type="entry name" value="RNA 3'-terminal phosphate cyclase, insert domain"/>
    <property type="match status" value="1"/>
</dbReference>
<feature type="non-terminal residue" evidence="1">
    <location>
        <position position="71"/>
    </location>
</feature>
<sequence length="71" mass="7766">MAKYLPGILKKFRAKPKTLLDIACGDGRFANIMAKIQYVDAFSPGCFIRSYAHFDSGKLGADALGRKGKRA</sequence>
<proteinExistence type="predicted"/>
<evidence type="ECO:0008006" key="2">
    <source>
        <dbReference type="Google" id="ProtNLM"/>
    </source>
</evidence>
<dbReference type="SUPFAM" id="SSF53335">
    <property type="entry name" value="S-adenosyl-L-methionine-dependent methyltransferases"/>
    <property type="match status" value="1"/>
</dbReference>
<evidence type="ECO:0000313" key="1">
    <source>
        <dbReference type="EMBL" id="GAI08681.1"/>
    </source>
</evidence>
<gene>
    <name evidence="1" type="ORF">S06H3_19763</name>
</gene>
<comment type="caution">
    <text evidence="1">The sequence shown here is derived from an EMBL/GenBank/DDBJ whole genome shotgun (WGS) entry which is preliminary data.</text>
</comment>
<protein>
    <recommendedName>
        <fullName evidence="2">Methyltransferase domain-containing protein</fullName>
    </recommendedName>
</protein>